<name>A0ABW5EC31_9GAMM</name>
<comment type="caution">
    <text evidence="1">The sequence shown here is derived from an EMBL/GenBank/DDBJ whole genome shotgun (WGS) entry which is preliminary data.</text>
</comment>
<dbReference type="RefSeq" id="WP_265721215.1">
    <property type="nucleotide sequence ID" value="NZ_JAPIVK010000009.1"/>
</dbReference>
<dbReference type="EMBL" id="JBHUJD010000014">
    <property type="protein sequence ID" value="MFD2311146.1"/>
    <property type="molecule type" value="Genomic_DNA"/>
</dbReference>
<proteinExistence type="predicted"/>
<protein>
    <submittedName>
        <fullName evidence="1">Uncharacterized protein</fullName>
    </submittedName>
</protein>
<evidence type="ECO:0000313" key="1">
    <source>
        <dbReference type="EMBL" id="MFD2311146.1"/>
    </source>
</evidence>
<keyword evidence="2" id="KW-1185">Reference proteome</keyword>
<sequence length="68" mass="7788">MCRTNACTRKIRCDCIYSPKPESEKIIHERAIPNTSVAQFSLLVDSKPQNERDFDSAIKKQNENSAIF</sequence>
<evidence type="ECO:0000313" key="2">
    <source>
        <dbReference type="Proteomes" id="UP001597425"/>
    </source>
</evidence>
<accession>A0ABW5EC31</accession>
<organism evidence="1 2">
    <name type="scientific">Microbulbifer halophilus</name>
    <dbReference type="NCBI Taxonomy" id="453963"/>
    <lineage>
        <taxon>Bacteria</taxon>
        <taxon>Pseudomonadati</taxon>
        <taxon>Pseudomonadota</taxon>
        <taxon>Gammaproteobacteria</taxon>
        <taxon>Cellvibrionales</taxon>
        <taxon>Microbulbiferaceae</taxon>
        <taxon>Microbulbifer</taxon>
    </lineage>
</organism>
<gene>
    <name evidence="1" type="ORF">ACFSKX_12030</name>
</gene>
<dbReference type="Proteomes" id="UP001597425">
    <property type="component" value="Unassembled WGS sequence"/>
</dbReference>
<reference evidence="2" key="1">
    <citation type="journal article" date="2019" name="Int. J. Syst. Evol. Microbiol.">
        <title>The Global Catalogue of Microorganisms (GCM) 10K type strain sequencing project: providing services to taxonomists for standard genome sequencing and annotation.</title>
        <authorList>
            <consortium name="The Broad Institute Genomics Platform"/>
            <consortium name="The Broad Institute Genome Sequencing Center for Infectious Disease"/>
            <person name="Wu L."/>
            <person name="Ma J."/>
        </authorList>
    </citation>
    <scope>NUCLEOTIDE SEQUENCE [LARGE SCALE GENOMIC DNA]</scope>
    <source>
        <strain evidence="2">KCTC 12848</strain>
    </source>
</reference>